<sequence length="196" mass="22442">MENVCCRCFCSTRGGCFVVAVGRLCVDIIDILFMYQWRFPETLLYVFIKSVCAVDIALCILLIIGATFENRRLVISWVWFALVVLVMQIVLSAILIVENRTYIPRGLFWVLLCTAANVYMILVVSSYGFLAYFQMGVEERKWQQLNEWVEAVGKRRGHRDIALGCEEGALDTGSTQEPVRLNVFQNVQEMVEHVIL</sequence>
<evidence type="ECO:0000256" key="1">
    <source>
        <dbReference type="SAM" id="Phobius"/>
    </source>
</evidence>
<keyword evidence="3" id="KW-1185">Reference proteome</keyword>
<organism evidence="2 3">
    <name type="scientific">Homarus americanus</name>
    <name type="common">American lobster</name>
    <dbReference type="NCBI Taxonomy" id="6706"/>
    <lineage>
        <taxon>Eukaryota</taxon>
        <taxon>Metazoa</taxon>
        <taxon>Ecdysozoa</taxon>
        <taxon>Arthropoda</taxon>
        <taxon>Crustacea</taxon>
        <taxon>Multicrustacea</taxon>
        <taxon>Malacostraca</taxon>
        <taxon>Eumalacostraca</taxon>
        <taxon>Eucarida</taxon>
        <taxon>Decapoda</taxon>
        <taxon>Pleocyemata</taxon>
        <taxon>Astacidea</taxon>
        <taxon>Nephropoidea</taxon>
        <taxon>Nephropidae</taxon>
        <taxon>Homarus</taxon>
    </lineage>
</organism>
<dbReference type="AlphaFoldDB" id="A0A8J5TM93"/>
<feature type="transmembrane region" description="Helical" evidence="1">
    <location>
        <begin position="43"/>
        <end position="65"/>
    </location>
</feature>
<comment type="caution">
    <text evidence="2">The sequence shown here is derived from an EMBL/GenBank/DDBJ whole genome shotgun (WGS) entry which is preliminary data.</text>
</comment>
<gene>
    <name evidence="2" type="ORF">Hamer_G001326</name>
</gene>
<dbReference type="EMBL" id="JAHLQT010006108">
    <property type="protein sequence ID" value="KAG7175278.1"/>
    <property type="molecule type" value="Genomic_DNA"/>
</dbReference>
<proteinExistence type="predicted"/>
<feature type="transmembrane region" description="Helical" evidence="1">
    <location>
        <begin position="109"/>
        <end position="133"/>
    </location>
</feature>
<keyword evidence="1" id="KW-1133">Transmembrane helix</keyword>
<evidence type="ECO:0000313" key="2">
    <source>
        <dbReference type="EMBL" id="KAG7175278.1"/>
    </source>
</evidence>
<dbReference type="Proteomes" id="UP000747542">
    <property type="component" value="Unassembled WGS sequence"/>
</dbReference>
<reference evidence="2" key="1">
    <citation type="journal article" date="2021" name="Sci. Adv.">
        <title>The American lobster genome reveals insights on longevity, neural, and immune adaptations.</title>
        <authorList>
            <person name="Polinski J.M."/>
            <person name="Zimin A.V."/>
            <person name="Clark K.F."/>
            <person name="Kohn A.B."/>
            <person name="Sadowski N."/>
            <person name="Timp W."/>
            <person name="Ptitsyn A."/>
            <person name="Khanna P."/>
            <person name="Romanova D.Y."/>
            <person name="Williams P."/>
            <person name="Greenwood S.J."/>
            <person name="Moroz L.L."/>
            <person name="Walt D.R."/>
            <person name="Bodnar A.G."/>
        </authorList>
    </citation>
    <scope>NUCLEOTIDE SEQUENCE</scope>
    <source>
        <strain evidence="2">GMGI-L3</strain>
    </source>
</reference>
<accession>A0A8J5TM93</accession>
<name>A0A8J5TM93_HOMAM</name>
<keyword evidence="1" id="KW-0472">Membrane</keyword>
<keyword evidence="1" id="KW-0812">Transmembrane</keyword>
<evidence type="ECO:0000313" key="3">
    <source>
        <dbReference type="Proteomes" id="UP000747542"/>
    </source>
</evidence>
<protein>
    <submittedName>
        <fullName evidence="2">Uncharacterized protein</fullName>
    </submittedName>
</protein>
<feature type="transmembrane region" description="Helical" evidence="1">
    <location>
        <begin position="77"/>
        <end position="97"/>
    </location>
</feature>